<proteinExistence type="predicted"/>
<reference evidence="3" key="1">
    <citation type="submission" date="2019-03" db="EMBL/GenBank/DDBJ databases">
        <title>Aquabacterium pictum sp.nov., the first bacteriochlorophyll a-containing freshwater bacterium in the genus Aquabacterium of the class Betaproteobacteria.</title>
        <authorList>
            <person name="Hirose S."/>
            <person name="Tank M."/>
            <person name="Hara E."/>
            <person name="Tamaki H."/>
            <person name="Takaichi S."/>
            <person name="Haruta S."/>
            <person name="Hanada S."/>
        </authorList>
    </citation>
    <scope>NUCLEOTIDE SEQUENCE [LARGE SCALE GENOMIC DNA]</scope>
    <source>
        <strain evidence="3">W35</strain>
    </source>
</reference>
<evidence type="ECO:0000313" key="2">
    <source>
        <dbReference type="EMBL" id="GCL62572.1"/>
    </source>
</evidence>
<dbReference type="OrthoDB" id="6999193at2"/>
<protein>
    <recommendedName>
        <fullName evidence="1">DUF3658 domain-containing protein</fullName>
    </recommendedName>
</protein>
<accession>A0A480ARB7</accession>
<evidence type="ECO:0000313" key="3">
    <source>
        <dbReference type="Proteomes" id="UP000301751"/>
    </source>
</evidence>
<dbReference type="Pfam" id="PF12395">
    <property type="entry name" value="DUF3658"/>
    <property type="match status" value="1"/>
</dbReference>
<dbReference type="EMBL" id="BJCL01000003">
    <property type="protein sequence ID" value="GCL62572.1"/>
    <property type="molecule type" value="Genomic_DNA"/>
</dbReference>
<comment type="caution">
    <text evidence="2">The sequence shown here is derived from an EMBL/GenBank/DDBJ whole genome shotgun (WGS) entry which is preliminary data.</text>
</comment>
<keyword evidence="3" id="KW-1185">Reference proteome</keyword>
<feature type="domain" description="DUF3658" evidence="1">
    <location>
        <begin position="86"/>
        <end position="157"/>
    </location>
</feature>
<dbReference type="AlphaFoldDB" id="A0A480ARB7"/>
<name>A0A480ARB7_9BURK</name>
<evidence type="ECO:0000259" key="1">
    <source>
        <dbReference type="Pfam" id="PF12395"/>
    </source>
</evidence>
<gene>
    <name evidence="2" type="ORF">AQPW35_16530</name>
</gene>
<organism evidence="2 3">
    <name type="scientific">Pseudaquabacterium pictum</name>
    <dbReference type="NCBI Taxonomy" id="2315236"/>
    <lineage>
        <taxon>Bacteria</taxon>
        <taxon>Pseudomonadati</taxon>
        <taxon>Pseudomonadota</taxon>
        <taxon>Betaproteobacteria</taxon>
        <taxon>Burkholderiales</taxon>
        <taxon>Sphaerotilaceae</taxon>
        <taxon>Pseudaquabacterium</taxon>
    </lineage>
</organism>
<dbReference type="Proteomes" id="UP000301751">
    <property type="component" value="Unassembled WGS sequence"/>
</dbReference>
<dbReference type="InterPro" id="IPR022123">
    <property type="entry name" value="DUF3658"/>
</dbReference>
<dbReference type="RefSeq" id="WP_137732322.1">
    <property type="nucleotide sequence ID" value="NZ_BJCL01000003.1"/>
</dbReference>
<sequence>MPQEKSIDLQAALEHAKAALTASVADVMAATDPAERSGHLRALATMLVGSHEVLRSHAIALCPELEEVEPTSDHCLHESEQKAVAQLKNADIDTIDHELLTNTTCTWTKAIRVIGETLVSLDNRFSAVPLGFYAQRVAALISSGTLEARGNTEFMRLCEIRLSTVIESAA</sequence>